<evidence type="ECO:0008006" key="4">
    <source>
        <dbReference type="Google" id="ProtNLM"/>
    </source>
</evidence>
<accession>A0ABQ1V076</accession>
<keyword evidence="1" id="KW-0732">Signal</keyword>
<evidence type="ECO:0000313" key="3">
    <source>
        <dbReference type="Proteomes" id="UP000647339"/>
    </source>
</evidence>
<feature type="chain" id="PRO_5046572129" description="Outer membrane insertion C-signal" evidence="1">
    <location>
        <begin position="24"/>
        <end position="145"/>
    </location>
</feature>
<dbReference type="EMBL" id="BMIU01000009">
    <property type="protein sequence ID" value="GGF32152.1"/>
    <property type="molecule type" value="Genomic_DNA"/>
</dbReference>
<name>A0ABQ1V076_9BACT</name>
<evidence type="ECO:0000256" key="1">
    <source>
        <dbReference type="SAM" id="SignalP"/>
    </source>
</evidence>
<proteinExistence type="predicted"/>
<organism evidence="2 3">
    <name type="scientific">Echinicola rosea</name>
    <dbReference type="NCBI Taxonomy" id="1807691"/>
    <lineage>
        <taxon>Bacteria</taxon>
        <taxon>Pseudomonadati</taxon>
        <taxon>Bacteroidota</taxon>
        <taxon>Cytophagia</taxon>
        <taxon>Cytophagales</taxon>
        <taxon>Cyclobacteriaceae</taxon>
        <taxon>Echinicola</taxon>
    </lineage>
</organism>
<feature type="signal peptide" evidence="1">
    <location>
        <begin position="1"/>
        <end position="23"/>
    </location>
</feature>
<sequence>MMKKFLFAALAVFLLLQPEESKAQVSAGIYQQNLNTYLAIGTDPDEKMFGELRLGAGDELDLEGTFGYNFIQKQEVNFYSGAHLGVANLTTDFSEAYLGVPLGLLVKPFSAAPNLGFLLEASPLVGFDSGDGYLRAGIGLKYTFR</sequence>
<reference evidence="3" key="1">
    <citation type="journal article" date="2019" name="Int. J. Syst. Evol. Microbiol.">
        <title>The Global Catalogue of Microorganisms (GCM) 10K type strain sequencing project: providing services to taxonomists for standard genome sequencing and annotation.</title>
        <authorList>
            <consortium name="The Broad Institute Genomics Platform"/>
            <consortium name="The Broad Institute Genome Sequencing Center for Infectious Disease"/>
            <person name="Wu L."/>
            <person name="Ma J."/>
        </authorList>
    </citation>
    <scope>NUCLEOTIDE SEQUENCE [LARGE SCALE GENOMIC DNA]</scope>
    <source>
        <strain evidence="3">CGMCC 1.15407</strain>
    </source>
</reference>
<evidence type="ECO:0000313" key="2">
    <source>
        <dbReference type="EMBL" id="GGF32152.1"/>
    </source>
</evidence>
<comment type="caution">
    <text evidence="2">The sequence shown here is derived from an EMBL/GenBank/DDBJ whole genome shotgun (WGS) entry which is preliminary data.</text>
</comment>
<gene>
    <name evidence="2" type="ORF">GCM10011339_20430</name>
</gene>
<keyword evidence="3" id="KW-1185">Reference proteome</keyword>
<dbReference type="Proteomes" id="UP000647339">
    <property type="component" value="Unassembled WGS sequence"/>
</dbReference>
<protein>
    <recommendedName>
        <fullName evidence="4">Outer membrane insertion C-signal</fullName>
    </recommendedName>
</protein>